<gene>
    <name evidence="2" type="ORF">GCM10010170_090470</name>
</gene>
<dbReference type="Pfam" id="PF13569">
    <property type="entry name" value="DUF4132"/>
    <property type="match status" value="1"/>
</dbReference>
<dbReference type="InterPro" id="IPR025406">
    <property type="entry name" value="DUF4132"/>
</dbReference>
<evidence type="ECO:0000313" key="2">
    <source>
        <dbReference type="EMBL" id="GAA2382274.1"/>
    </source>
</evidence>
<reference evidence="2 3" key="1">
    <citation type="journal article" date="2019" name="Int. J. Syst. Evol. Microbiol.">
        <title>The Global Catalogue of Microorganisms (GCM) 10K type strain sequencing project: providing services to taxonomists for standard genome sequencing and annotation.</title>
        <authorList>
            <consortium name="The Broad Institute Genomics Platform"/>
            <consortium name="The Broad Institute Genome Sequencing Center for Infectious Disease"/>
            <person name="Wu L."/>
            <person name="Ma J."/>
        </authorList>
    </citation>
    <scope>NUCLEOTIDE SEQUENCE [LARGE SCALE GENOMIC DNA]</scope>
    <source>
        <strain evidence="2 3">JCM 3272</strain>
    </source>
</reference>
<evidence type="ECO:0000259" key="1">
    <source>
        <dbReference type="Pfam" id="PF13569"/>
    </source>
</evidence>
<name>A0ABN3HJZ2_9ACTN</name>
<dbReference type="RefSeq" id="WP_344618865.1">
    <property type="nucleotide sequence ID" value="NZ_BAAARV010000091.1"/>
</dbReference>
<evidence type="ECO:0000313" key="3">
    <source>
        <dbReference type="Proteomes" id="UP001501444"/>
    </source>
</evidence>
<comment type="caution">
    <text evidence="2">The sequence shown here is derived from an EMBL/GenBank/DDBJ whole genome shotgun (WGS) entry which is preliminary data.</text>
</comment>
<protein>
    <recommendedName>
        <fullName evidence="1">DUF4132 domain-containing protein</fullName>
    </recommendedName>
</protein>
<sequence>MSEDRFVTPDAWRRKLLPRRGGAPVGYAPDPDASDIVAKKLQEVLPDGRGTLEHRGTPPDVGAAGLAVLDGAPDPVPLGVAAVGALLIASKERWPTAPPWAVADEWVSGRGLAFAVCAAVELVDLRFPYAREQRGAVTGPAPMTRHGRDRPPQHWDGSAVTTVLQRLRVAMAAAPQDDYAAAVEALGRMRDGKLAPHQQVVATFLAPTEQDWVRRDIGATAAGRGAEWTNLLLTACITRPEQVRPLFAGHVAGRVVGSAEHLYTLAEGLGTDGLPVLLELLALDAGWGDDRPPLLSAIAAVPHDEAFRTLAQRAEERDVRRALTEAAERFPRRAMRLLATEPGTGPRGAYLAELLRTLAIRHRDAAREVAAQLPDAAARRITAITDRLDAVAEAPEEALPPLLADPPWARAAKAAKPVVVAGLACADPVALEWAPGEREAWARLSPPSWLRHPRDHARVAEDLEAGRPRSPYDVAGFFLGAPDALVAPLLGLWRPDYLVGPSEDWLRAAVARFGVEAFPVVLAAAAHDAAAAALTLQPFTGAPVAPLMAEWLGRLKSVRPAASAWLRRHPRAAAGGLVPAALGKPGVARRHAERALLAIAQAGHRDAVEAAAAGYGPEAAAAIGRLLDTDPAYLLPARMPVVPDWADPALLAPIELADGAGSLPPRAAGHVLTVLALSRIGEPYAGLAAVTEACTRASLAEFAWSLFQRWQHAGNPAKESWALDALGLLGDDETVRRLAPVIRAWPGSGGHARAVAGLDVLAEIGTDVALMHLHGIAEKVKFRGLKDRAQEKIAEVAAGLGLSPERLADRLVPGFGLDPDGTLGLDYGPRQFRVGFDEQLRPVVTDAAGKRLRDLPKPGAKDDPALAPDAARRFAALKKDVRTVAADQIRRFERAMTGQRRWAPEEFERHIVGHPLVWHVARRLVWAAFDDAGAVLATLRVAEDRSLAGPDDEPAGIPDGARVGVVHPLQLGGAAAAWSEVFADYEILQPFPQLARDTHELDPAERVAMALTRFAGVKVPTTKVLGLERHGWRRGDPQDGGLQPVMERDLPSGDTLMLDLTPGIVVGDVATFGEQALGDAYVLPDAAHSWDRRQARRLGDVDAVAMSEIIRDLEEVAQ</sequence>
<feature type="domain" description="DUF4132" evidence="1">
    <location>
        <begin position="849"/>
        <end position="1032"/>
    </location>
</feature>
<accession>A0ABN3HJZ2</accession>
<proteinExistence type="predicted"/>
<keyword evidence="3" id="KW-1185">Reference proteome</keyword>
<dbReference type="Proteomes" id="UP001501444">
    <property type="component" value="Unassembled WGS sequence"/>
</dbReference>
<organism evidence="2 3">
    <name type="scientific">Dactylosporangium salmoneum</name>
    <dbReference type="NCBI Taxonomy" id="53361"/>
    <lineage>
        <taxon>Bacteria</taxon>
        <taxon>Bacillati</taxon>
        <taxon>Actinomycetota</taxon>
        <taxon>Actinomycetes</taxon>
        <taxon>Micromonosporales</taxon>
        <taxon>Micromonosporaceae</taxon>
        <taxon>Dactylosporangium</taxon>
    </lineage>
</organism>
<dbReference type="EMBL" id="BAAARV010000091">
    <property type="protein sequence ID" value="GAA2382274.1"/>
    <property type="molecule type" value="Genomic_DNA"/>
</dbReference>